<evidence type="ECO:0000313" key="2">
    <source>
        <dbReference type="Proteomes" id="UP001487296"/>
    </source>
</evidence>
<reference evidence="1 2" key="1">
    <citation type="submission" date="2024-04" db="EMBL/GenBank/DDBJ databases">
        <title>Human intestinal bacterial collection.</title>
        <authorList>
            <person name="Pauvert C."/>
            <person name="Hitch T.C.A."/>
            <person name="Clavel T."/>
        </authorList>
    </citation>
    <scope>NUCLEOTIDE SEQUENCE [LARGE SCALE GENOMIC DNA]</scope>
    <source>
        <strain evidence="1 2">CLA-AA-H145</strain>
    </source>
</reference>
<dbReference type="RefSeq" id="WP_215760909.1">
    <property type="nucleotide sequence ID" value="NZ_JAHKBE010000095.1"/>
</dbReference>
<proteinExistence type="predicted"/>
<protein>
    <recommendedName>
        <fullName evidence="3">Major capsid protein</fullName>
    </recommendedName>
</protein>
<dbReference type="Proteomes" id="UP001487296">
    <property type="component" value="Unassembled WGS sequence"/>
</dbReference>
<keyword evidence="2" id="KW-1185">Reference proteome</keyword>
<accession>A0ABV1FTT8</accession>
<evidence type="ECO:0000313" key="1">
    <source>
        <dbReference type="EMBL" id="MEQ2487824.1"/>
    </source>
</evidence>
<sequence length="667" mass="75250">MSKVFRYHQGRDNIKGWGISVKYNNSVYGNAPESIKDPAGATASKEITSIPSPFARIDLIKAAFGFVNTMGLDGRTIHHKMVSHALDVAQMFFNYDTFKNAKLLDMIKWDKANVQVLKSSPNPQERLFGRTLDLYLNQDSTTYNFGEMKSIFMLRYVGPGSPKQFNIIGATSPATLFFTSANDNSCVSNYIKFGTHKALDSDVFVKLSKRDANFIKYMYDLRASIPDFALKFREVDEYLNISFGELPYELQLYVNAVAQGTQISANYDELDYMSGVPVEVLGFPLGKLRPVNIGAVSDFALKTSKQLNKIPLALPCGAFSRAWRYTTSIWNSDIQVPVCDNRKIGARTLPQDNTAWPYLTMDDFLEKNIIEMDSEGVSSDFFYGNMTDDSGISHSFLLPIKQTYFDYFSVNELKKALRMECHSSDDLGMRVKVSLDIPVKAGIVTYERNYMVQATDGDMMNPKDGAIIPMSFTMTMFPCVKFPIGTKPDYRLTLLTLEDDYQMKLSCVKEDNSKALPIAKMDRNINSSGGREEILAPNQPMYAVEENFEFITLNINGYDAVIVPEWRGNAGGSTYEFAVDFGTTNTHIEYKVGAGASKSLDITDEHIQMSCLNVDALKNTNILPSIRNNQIPYKLGIDIKFPMRTLLSYKTATNWDQPFWPYIRECR</sequence>
<comment type="caution">
    <text evidence="1">The sequence shown here is derived from an EMBL/GenBank/DDBJ whole genome shotgun (WGS) entry which is preliminary data.</text>
</comment>
<gene>
    <name evidence="1" type="ORF">AAAT34_12350</name>
</gene>
<dbReference type="EMBL" id="JBBNFP010000090">
    <property type="protein sequence ID" value="MEQ2487824.1"/>
    <property type="molecule type" value="Genomic_DNA"/>
</dbReference>
<evidence type="ECO:0008006" key="3">
    <source>
        <dbReference type="Google" id="ProtNLM"/>
    </source>
</evidence>
<organism evidence="1 2">
    <name type="scientific">Hallella faecis</name>
    <dbReference type="NCBI Taxonomy" id="2841596"/>
    <lineage>
        <taxon>Bacteria</taxon>
        <taxon>Pseudomonadati</taxon>
        <taxon>Bacteroidota</taxon>
        <taxon>Bacteroidia</taxon>
        <taxon>Bacteroidales</taxon>
        <taxon>Prevotellaceae</taxon>
        <taxon>Hallella</taxon>
    </lineage>
</organism>
<name>A0ABV1FTT8_9BACT</name>